<evidence type="ECO:0000313" key="9">
    <source>
        <dbReference type="Proteomes" id="UP001596317"/>
    </source>
</evidence>
<dbReference type="EMBL" id="JBHSWB010000001">
    <property type="protein sequence ID" value="MFC6660183.1"/>
    <property type="molecule type" value="Genomic_DNA"/>
</dbReference>
<comment type="similarity">
    <text evidence="1">Belongs to the peptidase S9A family.</text>
</comment>
<dbReference type="PRINTS" id="PR00862">
    <property type="entry name" value="PROLIGOPTASE"/>
</dbReference>
<protein>
    <submittedName>
        <fullName evidence="8">S9 family peptidase</fullName>
    </submittedName>
</protein>
<gene>
    <name evidence="8" type="ORF">ACFP90_07295</name>
</gene>
<dbReference type="InterPro" id="IPR023302">
    <property type="entry name" value="Pept_S9A_N"/>
</dbReference>
<evidence type="ECO:0000256" key="3">
    <source>
        <dbReference type="ARBA" id="ARBA00022801"/>
    </source>
</evidence>
<feature type="region of interest" description="Disordered" evidence="5">
    <location>
        <begin position="1"/>
        <end position="23"/>
    </location>
</feature>
<dbReference type="InterPro" id="IPR001375">
    <property type="entry name" value="Peptidase_S9_cat"/>
</dbReference>
<comment type="caution">
    <text evidence="8">The sequence shown here is derived from an EMBL/GenBank/DDBJ whole genome shotgun (WGS) entry which is preliminary data.</text>
</comment>
<keyword evidence="9" id="KW-1185">Reference proteome</keyword>
<dbReference type="RefSeq" id="WP_224607731.1">
    <property type="nucleotide sequence ID" value="NZ_JAIQXV010000007.1"/>
</dbReference>
<accession>A0ABW1ZI40</accession>
<dbReference type="InterPro" id="IPR002470">
    <property type="entry name" value="Peptidase_S9A"/>
</dbReference>
<evidence type="ECO:0000259" key="7">
    <source>
        <dbReference type="Pfam" id="PF02897"/>
    </source>
</evidence>
<dbReference type="Pfam" id="PF02897">
    <property type="entry name" value="Peptidase_S9_N"/>
    <property type="match status" value="1"/>
</dbReference>
<evidence type="ECO:0000259" key="6">
    <source>
        <dbReference type="Pfam" id="PF00326"/>
    </source>
</evidence>
<dbReference type="Proteomes" id="UP001596317">
    <property type="component" value="Unassembled WGS sequence"/>
</dbReference>
<dbReference type="InterPro" id="IPR051543">
    <property type="entry name" value="Serine_Peptidase_S9A"/>
</dbReference>
<evidence type="ECO:0000256" key="1">
    <source>
        <dbReference type="ARBA" id="ARBA00005228"/>
    </source>
</evidence>
<dbReference type="PANTHER" id="PTHR11757">
    <property type="entry name" value="PROTEASE FAMILY S9A OLIGOPEPTIDASE"/>
    <property type="match status" value="1"/>
</dbReference>
<keyword evidence="4" id="KW-0720">Serine protease</keyword>
<evidence type="ECO:0000256" key="4">
    <source>
        <dbReference type="ARBA" id="ARBA00022825"/>
    </source>
</evidence>
<feature type="domain" description="Peptidase S9 prolyl oligopeptidase catalytic" evidence="6">
    <location>
        <begin position="480"/>
        <end position="686"/>
    </location>
</feature>
<evidence type="ECO:0000256" key="5">
    <source>
        <dbReference type="SAM" id="MobiDB-lite"/>
    </source>
</evidence>
<dbReference type="PANTHER" id="PTHR11757:SF19">
    <property type="entry name" value="PROLYL ENDOPEPTIDASE-LIKE"/>
    <property type="match status" value="1"/>
</dbReference>
<dbReference type="SUPFAM" id="SSF50993">
    <property type="entry name" value="Peptidase/esterase 'gauge' domain"/>
    <property type="match status" value="1"/>
</dbReference>
<dbReference type="Pfam" id="PF00326">
    <property type="entry name" value="Peptidase_S9"/>
    <property type="match status" value="1"/>
</dbReference>
<reference evidence="9" key="1">
    <citation type="journal article" date="2019" name="Int. J. Syst. Evol. Microbiol.">
        <title>The Global Catalogue of Microorganisms (GCM) 10K type strain sequencing project: providing services to taxonomists for standard genome sequencing and annotation.</title>
        <authorList>
            <consortium name="The Broad Institute Genomics Platform"/>
            <consortium name="The Broad Institute Genome Sequencing Center for Infectious Disease"/>
            <person name="Wu L."/>
            <person name="Ma J."/>
        </authorList>
    </citation>
    <scope>NUCLEOTIDE SEQUENCE [LARGE SCALE GENOMIC DNA]</scope>
    <source>
        <strain evidence="9">CCUG 63830</strain>
    </source>
</reference>
<keyword evidence="3" id="KW-0378">Hydrolase</keyword>
<evidence type="ECO:0000256" key="2">
    <source>
        <dbReference type="ARBA" id="ARBA00022670"/>
    </source>
</evidence>
<dbReference type="InterPro" id="IPR029058">
    <property type="entry name" value="AB_hydrolase_fold"/>
</dbReference>
<keyword evidence="2" id="KW-0645">Protease</keyword>
<dbReference type="Gene3D" id="2.130.10.120">
    <property type="entry name" value="Prolyl oligopeptidase, N-terminal domain"/>
    <property type="match status" value="1"/>
</dbReference>
<dbReference type="SUPFAM" id="SSF53474">
    <property type="entry name" value="alpha/beta-Hydrolases"/>
    <property type="match status" value="1"/>
</dbReference>
<proteinExistence type="inferred from homology"/>
<evidence type="ECO:0000313" key="8">
    <source>
        <dbReference type="EMBL" id="MFC6660183.1"/>
    </source>
</evidence>
<dbReference type="Gene3D" id="3.40.50.1820">
    <property type="entry name" value="alpha/beta hydrolase"/>
    <property type="match status" value="1"/>
</dbReference>
<sequence length="699" mass="77303">MPTPPSAPRKPTRHLQHGHERPDDYHWLKTQGKTDPEVLAYLRAENEYLAGVLSPLQAEQQAIYQDLLSHVQERDEQPEVVRGAHAYFTRTEEGQAHPLYLRRPLGGGEPQVLLDLNALKAEEDLANVWVYATAPSPDGRFWAYLLDTTGQEVFELRVLDTQTGKLAHPPLRGLNGWVLAWSSDGRALYYATDDATQRSYRLWRHLLGQPQAGDTLLVQEDDPTFRLGAHVSENGQTLLIRSASNRAQAWWVLPAHDTQGLPARLLARERGTEVPVLTDGGDHWLALTNHGGADEFKLVRWPKREDGAPLAWADAADVLPYDEGRHLQNLHLFQDHLLLAGREDGFTALWVLRREAGGYGPAQRVPFPEASVTVGIGPNYVYDRPTARITHTSLTRPLEHLDLNLETLETTLVKATPVPHYDPALYVSEQVWATAPDGERIPVSLLRRRDTPLPAPTLLYGYGSYGYSINPTFVAGRLPLVDRGWVWAIAHIRGGAERGRRWYDGGRLGHKMNTFTDFIAAGEALRDQGVARELVAMGRSAGGLLMGSVVNLRPDLWTAASVGVPFVDVLSTMLDDTIPLTTAEYDEWGNPNRPEDYAVMAAYSPYDNLKAGRYPHLFVSTGLNDPRVAYWEPAKYAARVRTLAAPGSGVVVLKTIMGAGHGGSSSRYEALNELAEEYAFLQAAVQGRLDSGLGAGPLD</sequence>
<feature type="domain" description="Peptidase S9A N-terminal" evidence="7">
    <location>
        <begin position="5"/>
        <end position="415"/>
    </location>
</feature>
<name>A0ABW1ZI40_9DEIO</name>
<organism evidence="8 9">
    <name type="scientific">Deinococcus multiflagellatus</name>
    <dbReference type="NCBI Taxonomy" id="1656887"/>
    <lineage>
        <taxon>Bacteria</taxon>
        <taxon>Thermotogati</taxon>
        <taxon>Deinococcota</taxon>
        <taxon>Deinococci</taxon>
        <taxon>Deinococcales</taxon>
        <taxon>Deinococcaceae</taxon>
        <taxon>Deinococcus</taxon>
    </lineage>
</organism>